<proteinExistence type="predicted"/>
<reference evidence="1" key="1">
    <citation type="journal article" date="2015" name="Proc. Natl. Acad. Sci. U.S.A.">
        <title>Networks of energetic and metabolic interactions define dynamics in microbial communities.</title>
        <authorList>
            <person name="Embree M."/>
            <person name="Liu J.K."/>
            <person name="Al-Bassam M.M."/>
            <person name="Zengler K."/>
        </authorList>
    </citation>
    <scope>NUCLEOTIDE SEQUENCE</scope>
</reference>
<sequence length="129" mass="14321">MIYTSLTGLSRHVIKEILAARVRTVEIRSPNNFFAIYNCQPGERIFITDSSALDVVPGTTGLITTIKALQVITHRTIQSGENYYEESESQAARLQLQLVGVGRVRRIASIEPATPLTLDVDEVRYCGAR</sequence>
<gene>
    <name evidence="1" type="ORF">ASZ90_011774</name>
</gene>
<name>A0A0W8FCF1_9ZZZZ</name>
<dbReference type="EMBL" id="LNQE01001375">
    <property type="protein sequence ID" value="KUG18538.1"/>
    <property type="molecule type" value="Genomic_DNA"/>
</dbReference>
<protein>
    <recommendedName>
        <fullName evidence="2">DUF473 domain-containing protein</fullName>
    </recommendedName>
</protein>
<dbReference type="AlphaFoldDB" id="A0A0W8FCF1"/>
<comment type="caution">
    <text evidence="1">The sequence shown here is derived from an EMBL/GenBank/DDBJ whole genome shotgun (WGS) entry which is preliminary data.</text>
</comment>
<accession>A0A0W8FCF1</accession>
<evidence type="ECO:0008006" key="2">
    <source>
        <dbReference type="Google" id="ProtNLM"/>
    </source>
</evidence>
<dbReference type="InterPro" id="IPR007417">
    <property type="entry name" value="DUF473"/>
</dbReference>
<evidence type="ECO:0000313" key="1">
    <source>
        <dbReference type="EMBL" id="KUG18538.1"/>
    </source>
</evidence>
<dbReference type="Pfam" id="PF04322">
    <property type="entry name" value="DUF473"/>
    <property type="match status" value="1"/>
</dbReference>
<organism evidence="1">
    <name type="scientific">hydrocarbon metagenome</name>
    <dbReference type="NCBI Taxonomy" id="938273"/>
    <lineage>
        <taxon>unclassified sequences</taxon>
        <taxon>metagenomes</taxon>
        <taxon>ecological metagenomes</taxon>
    </lineage>
</organism>